<comment type="similarity">
    <text evidence="4 6">Belongs to the kynureninase family.</text>
</comment>
<dbReference type="GO" id="GO:0005737">
    <property type="term" value="C:cytoplasm"/>
    <property type="evidence" value="ECO:0007669"/>
    <property type="project" value="UniProtKB-UniRule"/>
</dbReference>
<dbReference type="InterPro" id="IPR015424">
    <property type="entry name" value="PyrdxlP-dep_Trfase"/>
</dbReference>
<feature type="binding site" evidence="4">
    <location>
        <position position="254"/>
    </location>
    <ligand>
        <name>pyridoxal 5'-phosphate</name>
        <dbReference type="ChEBI" id="CHEBI:597326"/>
    </ligand>
</feature>
<evidence type="ECO:0000256" key="5">
    <source>
        <dbReference type="NCBIfam" id="TIGR01814"/>
    </source>
</evidence>
<dbReference type="GO" id="GO:0019805">
    <property type="term" value="P:quinolinate biosynthetic process"/>
    <property type="evidence" value="ECO:0007669"/>
    <property type="project" value="UniProtKB-UniRule"/>
</dbReference>
<dbReference type="HAMAP" id="MF_01970">
    <property type="entry name" value="Kynureninase"/>
    <property type="match status" value="1"/>
</dbReference>
<comment type="catalytic activity">
    <reaction evidence="4 6">
        <text>L-kynurenine + H2O = anthranilate + L-alanine + H(+)</text>
        <dbReference type="Rhea" id="RHEA:16813"/>
        <dbReference type="ChEBI" id="CHEBI:15377"/>
        <dbReference type="ChEBI" id="CHEBI:15378"/>
        <dbReference type="ChEBI" id="CHEBI:16567"/>
        <dbReference type="ChEBI" id="CHEBI:57959"/>
        <dbReference type="ChEBI" id="CHEBI:57972"/>
        <dbReference type="EC" id="3.7.1.3"/>
    </reaction>
</comment>
<dbReference type="InterPro" id="IPR015422">
    <property type="entry name" value="PyrdxlP-dep_Trfase_small"/>
</dbReference>
<evidence type="ECO:0000256" key="6">
    <source>
        <dbReference type="PIRNR" id="PIRNR038800"/>
    </source>
</evidence>
<evidence type="ECO:0000256" key="2">
    <source>
        <dbReference type="ARBA" id="ARBA00022801"/>
    </source>
</evidence>
<evidence type="ECO:0000313" key="8">
    <source>
        <dbReference type="Proteomes" id="UP000095759"/>
    </source>
</evidence>
<dbReference type="InterPro" id="IPR015421">
    <property type="entry name" value="PyrdxlP-dep_Trfase_major"/>
</dbReference>
<dbReference type="EC" id="3.7.1.3" evidence="4 5"/>
<dbReference type="RefSeq" id="WP_069930374.1">
    <property type="nucleotide sequence ID" value="NZ_MEHI01000001.1"/>
</dbReference>
<keyword evidence="2 4" id="KW-0378">Hydrolase</keyword>
<comment type="pathway">
    <text evidence="4 6">Amino-acid degradation; L-kynurenine degradation; L-alanine and anthranilate from L-kynurenine: step 1/1.</text>
</comment>
<feature type="binding site" evidence="4">
    <location>
        <position position="224"/>
    </location>
    <ligand>
        <name>pyridoxal 5'-phosphate</name>
        <dbReference type="ChEBI" id="CHEBI:597326"/>
    </ligand>
</feature>
<comment type="caution">
    <text evidence="7">The sequence shown here is derived from an EMBL/GenBank/DDBJ whole genome shotgun (WGS) entry which is preliminary data.</text>
</comment>
<feature type="binding site" evidence="4">
    <location>
        <position position="199"/>
    </location>
    <ligand>
        <name>pyridoxal 5'-phosphate</name>
        <dbReference type="ChEBI" id="CHEBI:597326"/>
    </ligand>
</feature>
<dbReference type="PANTHER" id="PTHR14084">
    <property type="entry name" value="KYNURENINASE"/>
    <property type="match status" value="1"/>
</dbReference>
<dbReference type="GO" id="GO:0009435">
    <property type="term" value="P:NAD+ biosynthetic process"/>
    <property type="evidence" value="ECO:0007669"/>
    <property type="project" value="UniProtKB-UniRule"/>
</dbReference>
<dbReference type="GO" id="GO:0030170">
    <property type="term" value="F:pyridoxal phosphate binding"/>
    <property type="evidence" value="ECO:0007669"/>
    <property type="project" value="UniProtKB-UniRule"/>
</dbReference>
<feature type="binding site" evidence="4">
    <location>
        <position position="202"/>
    </location>
    <ligand>
        <name>pyridoxal 5'-phosphate</name>
        <dbReference type="ChEBI" id="CHEBI:597326"/>
    </ligand>
</feature>
<dbReference type="Proteomes" id="UP000095759">
    <property type="component" value="Unassembled WGS sequence"/>
</dbReference>
<comment type="caution">
    <text evidence="4">Lacks conserved residue(s) required for the propagation of feature annotation.</text>
</comment>
<name>A0A1E5PID8_9ACTN</name>
<dbReference type="GO" id="GO:0043420">
    <property type="term" value="P:anthranilate metabolic process"/>
    <property type="evidence" value="ECO:0007669"/>
    <property type="project" value="TreeGrafter"/>
</dbReference>
<dbReference type="AlphaFoldDB" id="A0A1E5PID8"/>
<gene>
    <name evidence="4" type="primary">kynU</name>
    <name evidence="7" type="ORF">AS594_08810</name>
</gene>
<dbReference type="PIRSF" id="PIRSF038800">
    <property type="entry name" value="KYNU"/>
    <property type="match status" value="1"/>
</dbReference>
<dbReference type="InterPro" id="IPR010111">
    <property type="entry name" value="Kynureninase"/>
</dbReference>
<dbReference type="UniPathway" id="UPA00334">
    <property type="reaction ID" value="UER00455"/>
</dbReference>
<dbReference type="UniPathway" id="UPA00253">
    <property type="reaction ID" value="UER00329"/>
</dbReference>
<keyword evidence="3 4" id="KW-0663">Pyridoxal phosphate</keyword>
<dbReference type="SUPFAM" id="SSF53383">
    <property type="entry name" value="PLP-dependent transferases"/>
    <property type="match status" value="1"/>
</dbReference>
<evidence type="ECO:0000256" key="1">
    <source>
        <dbReference type="ARBA" id="ARBA00022642"/>
    </source>
</evidence>
<dbReference type="NCBIfam" id="TIGR01814">
    <property type="entry name" value="kynureninase"/>
    <property type="match status" value="1"/>
</dbReference>
<dbReference type="GO" id="GO:0097053">
    <property type="term" value="P:L-kynurenine catabolic process"/>
    <property type="evidence" value="ECO:0007669"/>
    <property type="project" value="UniProtKB-UniRule"/>
</dbReference>
<dbReference type="GO" id="GO:0019441">
    <property type="term" value="P:L-tryptophan catabolic process to kynurenine"/>
    <property type="evidence" value="ECO:0007669"/>
    <property type="project" value="TreeGrafter"/>
</dbReference>
<dbReference type="Gene3D" id="3.40.640.10">
    <property type="entry name" value="Type I PLP-dependent aspartate aminotransferase-like (Major domain)"/>
    <property type="match status" value="1"/>
</dbReference>
<dbReference type="Gene3D" id="3.90.1150.10">
    <property type="entry name" value="Aspartate Aminotransferase, domain 1"/>
    <property type="match status" value="1"/>
</dbReference>
<feature type="binding site" evidence="4">
    <location>
        <position position="100"/>
    </location>
    <ligand>
        <name>pyridoxal 5'-phosphate</name>
        <dbReference type="ChEBI" id="CHEBI:597326"/>
    </ligand>
</feature>
<dbReference type="GO" id="GO:0030429">
    <property type="term" value="F:kynureninase activity"/>
    <property type="evidence" value="ECO:0007669"/>
    <property type="project" value="UniProtKB-UniRule"/>
</dbReference>
<dbReference type="EMBL" id="MEHJ01000001">
    <property type="protein sequence ID" value="OEJ29313.1"/>
    <property type="molecule type" value="Genomic_DNA"/>
</dbReference>
<comment type="subunit">
    <text evidence="4 6">Homodimer.</text>
</comment>
<evidence type="ECO:0000256" key="4">
    <source>
        <dbReference type="HAMAP-Rule" id="MF_01970"/>
    </source>
</evidence>
<evidence type="ECO:0000313" key="7">
    <source>
        <dbReference type="EMBL" id="OEJ29313.1"/>
    </source>
</evidence>
<dbReference type="STRING" id="285458.BGM19_28330"/>
<dbReference type="PANTHER" id="PTHR14084:SF0">
    <property type="entry name" value="KYNURENINASE"/>
    <property type="match status" value="1"/>
</dbReference>
<protein>
    <recommendedName>
        <fullName evidence="4 5">Kynureninase</fullName>
        <ecNumber evidence="4 5">3.7.1.3</ecNumber>
    </recommendedName>
    <alternativeName>
        <fullName evidence="4">L-kynurenine hydrolase</fullName>
    </alternativeName>
</protein>
<keyword evidence="8" id="KW-1185">Reference proteome</keyword>
<comment type="catalytic activity">
    <reaction evidence="6">
        <text>3-hydroxy-L-kynurenine + H2O = 3-hydroxyanthranilate + L-alanine + H(+)</text>
        <dbReference type="Rhea" id="RHEA:25143"/>
        <dbReference type="ChEBI" id="CHEBI:15377"/>
        <dbReference type="ChEBI" id="CHEBI:15378"/>
        <dbReference type="ChEBI" id="CHEBI:36559"/>
        <dbReference type="ChEBI" id="CHEBI:57972"/>
        <dbReference type="ChEBI" id="CHEBI:58125"/>
        <dbReference type="EC" id="3.7.1.3"/>
    </reaction>
</comment>
<comment type="function">
    <text evidence="4 6">Catalyzes the cleavage of L-kynurenine (L-Kyn) and L-3-hydroxykynurenine (L-3OHKyn) into anthranilic acid (AA) and 3-hydroxyanthranilic acid (3-OHAA), respectively.</text>
</comment>
<feature type="binding site" evidence="4">
    <location>
        <position position="99"/>
    </location>
    <ligand>
        <name>pyridoxal 5'-phosphate</name>
        <dbReference type="ChEBI" id="CHEBI:597326"/>
    </ligand>
</feature>
<feature type="modified residue" description="N6-(pyridoxal phosphate)lysine" evidence="4">
    <location>
        <position position="225"/>
    </location>
</feature>
<keyword evidence="1 4" id="KW-0662">Pyridine nucleotide biosynthesis</keyword>
<dbReference type="Pfam" id="PF22580">
    <property type="entry name" value="KYNU_C"/>
    <property type="match status" value="1"/>
</dbReference>
<comment type="pathway">
    <text evidence="4 6">Cofactor biosynthesis; NAD(+) biosynthesis; quinolinate from L-kynurenine: step 2/3.</text>
</comment>
<proteinExistence type="inferred from homology"/>
<comment type="cofactor">
    <cofactor evidence="4 6">
        <name>pyridoxal 5'-phosphate</name>
        <dbReference type="ChEBI" id="CHEBI:597326"/>
    </cofactor>
</comment>
<evidence type="ECO:0000256" key="3">
    <source>
        <dbReference type="ARBA" id="ARBA00022898"/>
    </source>
</evidence>
<sequence>MPTPSRETAERLDRTDPLAAVRTRYSLPEGVVYLDGNSLGALSVGVPAAVQTAVVENWGRHLINVWTDDGWWDAPLRVGDRVGRLLGARAGQTLVGDSTSVHLFNVLTAAARLRPDRRLLLVEEGGFPTNHYLATSVARILGLEVRRVPMPDMASTLRRLGERVAVATAGAVDFRTGELWDVRAVTDAAHDVGALVVWDLCHAVGALPLTLDADGVDFAVGCSYKFLSGGPGAPGFVYAARRHHGDIDQPLCGWHGHAEPFAMVPDYEPTTGIGRLRVGSPNILSMLALDAALDVFDDVEMAAVREKNVALGDFFIEAVDAHLAGRGFELVTPRRGDQRGSQVTLCHPEAERIMRALNKHGIIGDVRPPELLRFGFNSLYISYTDIFAVVEALRSCT</sequence>
<accession>A0A1E5PID8</accession>
<reference evidence="7 8" key="1">
    <citation type="submission" date="2016-08" db="EMBL/GenBank/DDBJ databases">
        <title>Complete genome sequence of Streptomyces agglomeratus strain 6-3-2, a novel anti-MRSA actinomycete isolated from Wuli of Tebit, China.</title>
        <authorList>
            <person name="Chen X."/>
        </authorList>
    </citation>
    <scope>NUCLEOTIDE SEQUENCE [LARGE SCALE GENOMIC DNA]</scope>
    <source>
        <strain evidence="7 8">6-3-2</strain>
    </source>
</reference>
<organism evidence="7 8">
    <name type="scientific">Streptomyces agglomeratus</name>
    <dbReference type="NCBI Taxonomy" id="285458"/>
    <lineage>
        <taxon>Bacteria</taxon>
        <taxon>Bacillati</taxon>
        <taxon>Actinomycetota</taxon>
        <taxon>Actinomycetes</taxon>
        <taxon>Kitasatosporales</taxon>
        <taxon>Streptomycetaceae</taxon>
        <taxon>Streptomyces</taxon>
    </lineage>
</organism>
<dbReference type="OrthoDB" id="9812626at2"/>